<evidence type="ECO:0000313" key="3">
    <source>
        <dbReference type="Proteomes" id="UP000647980"/>
    </source>
</evidence>
<dbReference type="InterPro" id="IPR050179">
    <property type="entry name" value="Trans_hexapeptide_repeat"/>
</dbReference>
<protein>
    <recommendedName>
        <fullName evidence="1">PglD N-terminal domain-containing protein</fullName>
    </recommendedName>
</protein>
<dbReference type="PANTHER" id="PTHR43300">
    <property type="entry name" value="ACETYLTRANSFERASE"/>
    <property type="match status" value="1"/>
</dbReference>
<dbReference type="EMBL" id="JADGLW010000002">
    <property type="protein sequence ID" value="MBF0753494.1"/>
    <property type="molecule type" value="Genomic_DNA"/>
</dbReference>
<organism evidence="2 3">
    <name type="scientific">Jeotgalicoccus nanhaiensis</name>
    <dbReference type="NCBI Taxonomy" id="568603"/>
    <lineage>
        <taxon>Bacteria</taxon>
        <taxon>Bacillati</taxon>
        <taxon>Bacillota</taxon>
        <taxon>Bacilli</taxon>
        <taxon>Bacillales</taxon>
        <taxon>Staphylococcaceae</taxon>
        <taxon>Jeotgalicoccus</taxon>
    </lineage>
</organism>
<dbReference type="InterPro" id="IPR011004">
    <property type="entry name" value="Trimer_LpxA-like_sf"/>
</dbReference>
<dbReference type="Pfam" id="PF17836">
    <property type="entry name" value="PglD_N"/>
    <property type="match status" value="1"/>
</dbReference>
<gene>
    <name evidence="2" type="ORF">IR135_04355</name>
</gene>
<sequence length="214" mass="23735">MMRDLYIVGSGGLGRGLVDALIHDNGDHINEEFNNIFFVDDNTTGEYINGIKVRYNIEDLINITSKCLVINALGEPQIREKIQKKLNTNPHFEFPNYIDSDVKLYNNVQLGKGNIITRGAVLSTNINIGDFNLIHFNSTIGHDVIMNDYNCIYPLVSLSGYTKLGNCNMIGMCSSSLPQSVLNDYVRVGANSLILGEYASNITIVGTPAERIDR</sequence>
<keyword evidence="3" id="KW-1185">Reference proteome</keyword>
<dbReference type="Proteomes" id="UP000647980">
    <property type="component" value="Unassembled WGS sequence"/>
</dbReference>
<accession>A0ABR9XWW8</accession>
<dbReference type="Gene3D" id="3.40.50.20">
    <property type="match status" value="1"/>
</dbReference>
<proteinExistence type="predicted"/>
<feature type="domain" description="PglD N-terminal" evidence="1">
    <location>
        <begin position="5"/>
        <end position="86"/>
    </location>
</feature>
<dbReference type="PANTHER" id="PTHR43300:SF7">
    <property type="entry name" value="UDP-N-ACETYLBACILLOSAMINE N-ACETYLTRANSFERASE"/>
    <property type="match status" value="1"/>
</dbReference>
<comment type="caution">
    <text evidence="2">The sequence shown here is derived from an EMBL/GenBank/DDBJ whole genome shotgun (WGS) entry which is preliminary data.</text>
</comment>
<evidence type="ECO:0000259" key="1">
    <source>
        <dbReference type="Pfam" id="PF17836"/>
    </source>
</evidence>
<reference evidence="2 3" key="1">
    <citation type="submission" date="2020-10" db="EMBL/GenBank/DDBJ databases">
        <title>Mouse Oral microbiota.</title>
        <authorList>
            <person name="Joseph S."/>
            <person name="Aduse-Opoku J."/>
        </authorList>
    </citation>
    <scope>NUCLEOTIDE SEQUENCE [LARGE SCALE GENOMIC DNA]</scope>
    <source>
        <strain evidence="2 3">19428wE5_W307</strain>
    </source>
</reference>
<dbReference type="InterPro" id="IPR041561">
    <property type="entry name" value="PglD_N"/>
</dbReference>
<name>A0ABR9XWW8_9STAP</name>
<evidence type="ECO:0000313" key="2">
    <source>
        <dbReference type="EMBL" id="MBF0753494.1"/>
    </source>
</evidence>
<dbReference type="Gene3D" id="2.160.10.10">
    <property type="entry name" value="Hexapeptide repeat proteins"/>
    <property type="match status" value="1"/>
</dbReference>
<dbReference type="SUPFAM" id="SSF51161">
    <property type="entry name" value="Trimeric LpxA-like enzymes"/>
    <property type="match status" value="1"/>
</dbReference>
<dbReference type="RefSeq" id="WP_135097030.1">
    <property type="nucleotide sequence ID" value="NZ_JADGLW010000002.1"/>
</dbReference>